<dbReference type="Pfam" id="PF13342">
    <property type="entry name" value="Toprim_Crpt"/>
    <property type="match status" value="2"/>
</dbReference>
<sequence>MKEKAIPPSQLKKILKGQCSDFIQGFKGEKGEFTAALYLDKEGLKFRFPTMEDRTIGKCPLCKSRVIVGKSNYLCEQYKKTCEFIIPGVVSGKKISSNNVIKILEKNMTDQIKGFESKNKGKKFDARLSYSTQEKRLKFLFGK</sequence>
<dbReference type="InterPro" id="IPR025589">
    <property type="entry name" value="Toprim_C_rpt"/>
</dbReference>
<organism evidence="1 2">
    <name type="scientific">Bacillus pseudomycoides</name>
    <dbReference type="NCBI Taxonomy" id="64104"/>
    <lineage>
        <taxon>Bacteria</taxon>
        <taxon>Bacillati</taxon>
        <taxon>Bacillota</taxon>
        <taxon>Bacilli</taxon>
        <taxon>Bacillales</taxon>
        <taxon>Bacillaceae</taxon>
        <taxon>Bacillus</taxon>
        <taxon>Bacillus cereus group</taxon>
    </lineage>
</organism>
<proteinExistence type="predicted"/>
<dbReference type="AlphaFoldDB" id="A0ABD6SVD3"/>
<evidence type="ECO:0000313" key="1">
    <source>
        <dbReference type="EMBL" id="PHE82743.1"/>
    </source>
</evidence>
<evidence type="ECO:0008006" key="3">
    <source>
        <dbReference type="Google" id="ProtNLM"/>
    </source>
</evidence>
<protein>
    <recommendedName>
        <fullName evidence="3">DNA topoisomerase I</fullName>
    </recommendedName>
</protein>
<accession>A0ABD6SVD3</accession>
<comment type="caution">
    <text evidence="1">The sequence shown here is derived from an EMBL/GenBank/DDBJ whole genome shotgun (WGS) entry which is preliminary data.</text>
</comment>
<dbReference type="EMBL" id="NUTL01000296">
    <property type="protein sequence ID" value="PHE82743.1"/>
    <property type="molecule type" value="Genomic_DNA"/>
</dbReference>
<name>A0ABD6SVD3_9BACI</name>
<gene>
    <name evidence="1" type="ORF">COF81_31190</name>
</gene>
<dbReference type="Proteomes" id="UP000221918">
    <property type="component" value="Unassembled WGS sequence"/>
</dbReference>
<reference evidence="1 2" key="1">
    <citation type="submission" date="2017-09" db="EMBL/GenBank/DDBJ databases">
        <title>Large-scale bioinformatics analysis of Bacillus genomes uncovers conserved roles of natural products in bacterial physiology.</title>
        <authorList>
            <consortium name="Agbiome Team Llc"/>
            <person name="Bleich R.M."/>
            <person name="Grubbs K.J."/>
            <person name="Santa Maria K.C."/>
            <person name="Allen S.E."/>
            <person name="Farag S."/>
            <person name="Shank E.A."/>
            <person name="Bowers A."/>
        </authorList>
    </citation>
    <scope>NUCLEOTIDE SEQUENCE [LARGE SCALE GENOMIC DNA]</scope>
    <source>
        <strain evidence="1 2">AFS037265</strain>
    </source>
</reference>
<evidence type="ECO:0000313" key="2">
    <source>
        <dbReference type="Proteomes" id="UP000221918"/>
    </source>
</evidence>